<dbReference type="CDD" id="cd00165">
    <property type="entry name" value="S4"/>
    <property type="match status" value="1"/>
</dbReference>
<accession>A0A7G9RWN8</accession>
<dbReference type="PANTHER" id="PTHR21600:SF44">
    <property type="entry name" value="RIBOSOMAL LARGE SUBUNIT PSEUDOURIDINE SYNTHASE D"/>
    <property type="match status" value="1"/>
</dbReference>
<dbReference type="InterPro" id="IPR036986">
    <property type="entry name" value="S4_RNA-bd_sf"/>
</dbReference>
<evidence type="ECO:0000256" key="1">
    <source>
        <dbReference type="ARBA" id="ARBA00000073"/>
    </source>
</evidence>
<dbReference type="GO" id="GO:0000455">
    <property type="term" value="P:enzyme-directed rRNA pseudouridine synthesis"/>
    <property type="evidence" value="ECO:0007669"/>
    <property type="project" value="TreeGrafter"/>
</dbReference>
<reference evidence="8 9" key="1">
    <citation type="submission" date="2020-08" db="EMBL/GenBank/DDBJ databases">
        <title>Genome sequence of Erysipelothrix inopinata DSM 15511T.</title>
        <authorList>
            <person name="Hyun D.-W."/>
            <person name="Bae J.-W."/>
        </authorList>
    </citation>
    <scope>NUCLEOTIDE SEQUENCE [LARGE SCALE GENOMIC DNA]</scope>
    <source>
        <strain evidence="8 9">DSM 15511</strain>
    </source>
</reference>
<evidence type="ECO:0000256" key="5">
    <source>
        <dbReference type="PROSITE-ProRule" id="PRU00182"/>
    </source>
</evidence>
<evidence type="ECO:0000256" key="2">
    <source>
        <dbReference type="ARBA" id="ARBA00010876"/>
    </source>
</evidence>
<dbReference type="GO" id="GO:0003723">
    <property type="term" value="F:RNA binding"/>
    <property type="evidence" value="ECO:0007669"/>
    <property type="project" value="UniProtKB-KW"/>
</dbReference>
<dbReference type="Gene3D" id="3.10.290.10">
    <property type="entry name" value="RNA-binding S4 domain"/>
    <property type="match status" value="1"/>
</dbReference>
<dbReference type="KEGG" id="eio:H9L01_06430"/>
<dbReference type="Pfam" id="PF01479">
    <property type="entry name" value="S4"/>
    <property type="match status" value="1"/>
</dbReference>
<organism evidence="8 9">
    <name type="scientific">Erysipelothrix inopinata</name>
    <dbReference type="NCBI Taxonomy" id="225084"/>
    <lineage>
        <taxon>Bacteria</taxon>
        <taxon>Bacillati</taxon>
        <taxon>Bacillota</taxon>
        <taxon>Erysipelotrichia</taxon>
        <taxon>Erysipelotrichales</taxon>
        <taxon>Erysipelotrichaceae</taxon>
        <taxon>Erysipelothrix</taxon>
    </lineage>
</organism>
<dbReference type="InterPro" id="IPR002942">
    <property type="entry name" value="S4_RNA-bd"/>
</dbReference>
<dbReference type="NCBIfam" id="TIGR00005">
    <property type="entry name" value="rluA_subfam"/>
    <property type="match status" value="1"/>
</dbReference>
<evidence type="ECO:0000256" key="3">
    <source>
        <dbReference type="ARBA" id="ARBA00023235"/>
    </source>
</evidence>
<dbReference type="InterPro" id="IPR006225">
    <property type="entry name" value="PsdUridine_synth_RluC/D"/>
</dbReference>
<sequence>MEEIIVNEEFAGIRVDQFLALALQDYSRSTIQSWIDQKKIIVNDEIVKRNYRVKTGDVIRYEILTEDIELVAVPMDLDIVYEDDAIIVVNKPKGLIVHPSASSLNQATLVHGLLAHTKQLSDINGEFRPGIVHRIDKDTSGLLVVAKTNEAHEILVQDLKDRKISREYLALVHHPFEHQSATVDAPIGRDPKNRQRMCVTDQNSKHAVTHLYLVENFREYSILRCKLDTGRTHQIRVHCQYIKHPIVGDQTYSYKNTPDTNGQCLHAYKLSLEHPITREKLTFECELPQEMKDVIEEIRRLD</sequence>
<name>A0A7G9RWN8_9FIRM</name>
<dbReference type="PROSITE" id="PS50889">
    <property type="entry name" value="S4"/>
    <property type="match status" value="1"/>
</dbReference>
<proteinExistence type="inferred from homology"/>
<dbReference type="InterPro" id="IPR020103">
    <property type="entry name" value="PsdUridine_synth_cat_dom_sf"/>
</dbReference>
<feature type="active site" evidence="4">
    <location>
        <position position="136"/>
    </location>
</feature>
<feature type="domain" description="RNA-binding S4" evidence="7">
    <location>
        <begin position="13"/>
        <end position="69"/>
    </location>
</feature>
<comment type="similarity">
    <text evidence="2 6">Belongs to the pseudouridine synthase RluA family.</text>
</comment>
<dbReference type="Proteomes" id="UP000515928">
    <property type="component" value="Chromosome"/>
</dbReference>
<dbReference type="RefSeq" id="WP_187533146.1">
    <property type="nucleotide sequence ID" value="NZ_CBCSHU010000002.1"/>
</dbReference>
<dbReference type="PROSITE" id="PS01129">
    <property type="entry name" value="PSI_RLU"/>
    <property type="match status" value="1"/>
</dbReference>
<evidence type="ECO:0000259" key="7">
    <source>
        <dbReference type="SMART" id="SM00363"/>
    </source>
</evidence>
<keyword evidence="9" id="KW-1185">Reference proteome</keyword>
<dbReference type="EC" id="5.4.99.-" evidence="6"/>
<dbReference type="Pfam" id="PF00849">
    <property type="entry name" value="PseudoU_synth_2"/>
    <property type="match status" value="1"/>
</dbReference>
<protein>
    <recommendedName>
        <fullName evidence="6">Pseudouridine synthase</fullName>
        <ecNumber evidence="6">5.4.99.-</ecNumber>
    </recommendedName>
</protein>
<keyword evidence="5" id="KW-0694">RNA-binding</keyword>
<dbReference type="GO" id="GO:0120159">
    <property type="term" value="F:rRNA pseudouridine synthase activity"/>
    <property type="evidence" value="ECO:0007669"/>
    <property type="project" value="UniProtKB-ARBA"/>
</dbReference>
<keyword evidence="3 6" id="KW-0413">Isomerase</keyword>
<comment type="catalytic activity">
    <reaction evidence="1 6">
        <text>a uridine in RNA = a pseudouridine in RNA</text>
        <dbReference type="Rhea" id="RHEA:48348"/>
        <dbReference type="Rhea" id="RHEA-COMP:12068"/>
        <dbReference type="Rhea" id="RHEA-COMP:12069"/>
        <dbReference type="ChEBI" id="CHEBI:65314"/>
        <dbReference type="ChEBI" id="CHEBI:65315"/>
    </reaction>
</comment>
<dbReference type="AlphaFoldDB" id="A0A7G9RWN8"/>
<evidence type="ECO:0000256" key="6">
    <source>
        <dbReference type="RuleBase" id="RU362028"/>
    </source>
</evidence>
<dbReference type="SUPFAM" id="SSF55174">
    <property type="entry name" value="Alpha-L RNA-binding motif"/>
    <property type="match status" value="1"/>
</dbReference>
<dbReference type="InterPro" id="IPR006224">
    <property type="entry name" value="PsdUridine_synth_RluA-like_CS"/>
</dbReference>
<evidence type="ECO:0000256" key="4">
    <source>
        <dbReference type="PIRSR" id="PIRSR606225-1"/>
    </source>
</evidence>
<dbReference type="PANTHER" id="PTHR21600">
    <property type="entry name" value="MITOCHONDRIAL RNA PSEUDOURIDINE SYNTHASE"/>
    <property type="match status" value="1"/>
</dbReference>
<dbReference type="Gene3D" id="3.30.2350.10">
    <property type="entry name" value="Pseudouridine synthase"/>
    <property type="match status" value="1"/>
</dbReference>
<evidence type="ECO:0000313" key="8">
    <source>
        <dbReference type="EMBL" id="QNN60013.1"/>
    </source>
</evidence>
<dbReference type="SUPFAM" id="SSF55120">
    <property type="entry name" value="Pseudouridine synthase"/>
    <property type="match status" value="1"/>
</dbReference>
<comment type="function">
    <text evidence="6">Responsible for synthesis of pseudouridine from uracil.</text>
</comment>
<evidence type="ECO:0000313" key="9">
    <source>
        <dbReference type="Proteomes" id="UP000515928"/>
    </source>
</evidence>
<dbReference type="CDD" id="cd02869">
    <property type="entry name" value="PseudoU_synth_RluA_like"/>
    <property type="match status" value="1"/>
</dbReference>
<gene>
    <name evidence="8" type="ORF">H9L01_06430</name>
</gene>
<dbReference type="InterPro" id="IPR006145">
    <property type="entry name" value="PsdUridine_synth_RsuA/RluA"/>
</dbReference>
<dbReference type="InterPro" id="IPR050188">
    <property type="entry name" value="RluA_PseudoU_synthase"/>
</dbReference>
<dbReference type="SMART" id="SM00363">
    <property type="entry name" value="S4"/>
    <property type="match status" value="1"/>
</dbReference>
<dbReference type="EMBL" id="CP060715">
    <property type="protein sequence ID" value="QNN60013.1"/>
    <property type="molecule type" value="Genomic_DNA"/>
</dbReference>